<dbReference type="EMBL" id="AB823648">
    <property type="protein sequence ID" value="BAN84078.1"/>
    <property type="molecule type" value="Genomic_DNA"/>
</dbReference>
<reference evidence="4" key="1">
    <citation type="journal article" date="2006" name="Appl. Environ. Microbiol.">
        <title>Pseudomonad cyclopentadecanone monooxygenase displaying an uncommon spectrum of Baeyer-Villiger oxidations of cyclic ketones.</title>
        <authorList>
            <person name="Iwaki H."/>
            <person name="Wang S."/>
            <person name="Gross S."/>
            <person name="Bergeron H."/>
            <person name="Nagahashi A."/>
            <person name="Lertvorachon J."/>
            <person name="Yang J."/>
            <person name="Konishi Y."/>
            <person name="Hasegawa Y."/>
            <person name="Lau P."/>
        </authorList>
    </citation>
    <scope>NUCLEOTIDE SEQUENCE</scope>
    <source>
        <strain evidence="4">HI-70</strain>
    </source>
</reference>
<dbReference type="InterPro" id="IPR029058">
    <property type="entry name" value="AB_hydrolase_fold"/>
</dbReference>
<name>T2HUU7_9PSED</name>
<gene>
    <name evidence="4" type="primary">cpdC</name>
</gene>
<protein>
    <submittedName>
        <fullName evidence="4">Omega-pentadecalactone hydrolase</fullName>
    </submittedName>
</protein>
<organism evidence="4">
    <name type="scientific">Pseudomonas sp. HI-70</name>
    <dbReference type="NCBI Taxonomy" id="341693"/>
    <lineage>
        <taxon>Bacteria</taxon>
        <taxon>Pseudomonadati</taxon>
        <taxon>Pseudomonadota</taxon>
        <taxon>Gammaproteobacteria</taxon>
        <taxon>Pseudomonadales</taxon>
        <taxon>Pseudomonadaceae</taxon>
        <taxon>Pseudomonas</taxon>
    </lineage>
</organism>
<dbReference type="Gene3D" id="3.40.50.1820">
    <property type="entry name" value="alpha/beta hydrolase"/>
    <property type="match status" value="1"/>
</dbReference>
<reference evidence="4" key="2">
    <citation type="journal article" date="2013" name="Appl. Environ. Microbiol.">
        <title>Characterization of CpdC, a large-ring lactone-hydrolyzing enzyme from Pseudomonas sp. strain HI-70, and its use as a fusion tag facilitating overproduction of proteins in Escherichia coli.</title>
        <authorList>
            <person name="Xu Y."/>
            <person name="Grosse S."/>
            <person name="Iwaki H."/>
            <person name="Hasegawa Y."/>
            <person name="Lau P.C.K."/>
        </authorList>
    </citation>
    <scope>NUCLEOTIDE SEQUENCE</scope>
    <source>
        <strain evidence="4">HI-70</strain>
    </source>
</reference>
<sequence>MSDAGNEIKAFKTWWSALAAEQAKAPPSLTEQRSTFDIIHGAVPLPEGCEVTPLVSDSVRGELIVPKHADRTKALLYHHGGGFTFGSALSHRHMVARIAEAAGVVAFNMDYRLAPEHAFPAALDDAMEDYRYVLSQGFAASRIVVAGESAGGNLTASLLLALRDNELELPAAAYLLSPWLDLAQQGDSYEVRREYDPMITREALDFCATAYCGELSVKNPYISPLKADLYGLPPIFIQVGTDEVLLSDSLEFTRSAALAGLDVRLHVWPDMVHAWLLFHSALPTAGLQAIKEAGEWIASQLGAPAKP</sequence>
<dbReference type="PANTHER" id="PTHR48081:SF30">
    <property type="entry name" value="ACETYL-HYDROLASE LIPR-RELATED"/>
    <property type="match status" value="1"/>
</dbReference>
<evidence type="ECO:0000313" key="4">
    <source>
        <dbReference type="EMBL" id="BAN84078.1"/>
    </source>
</evidence>
<proteinExistence type="inferred from homology"/>
<dbReference type="GO" id="GO:0004806">
    <property type="term" value="F:triacylglycerol lipase activity"/>
    <property type="evidence" value="ECO:0007669"/>
    <property type="project" value="TreeGrafter"/>
</dbReference>
<dbReference type="PANTHER" id="PTHR48081">
    <property type="entry name" value="AB HYDROLASE SUPERFAMILY PROTEIN C4A8.06C"/>
    <property type="match status" value="1"/>
</dbReference>
<dbReference type="AlphaFoldDB" id="T2HUU7"/>
<evidence type="ECO:0000259" key="3">
    <source>
        <dbReference type="Pfam" id="PF07859"/>
    </source>
</evidence>
<evidence type="ECO:0000256" key="2">
    <source>
        <dbReference type="ARBA" id="ARBA00022801"/>
    </source>
</evidence>
<dbReference type="InterPro" id="IPR050300">
    <property type="entry name" value="GDXG_lipolytic_enzyme"/>
</dbReference>
<feature type="domain" description="Alpha/beta hydrolase fold-3" evidence="3">
    <location>
        <begin position="75"/>
        <end position="276"/>
    </location>
</feature>
<evidence type="ECO:0000256" key="1">
    <source>
        <dbReference type="ARBA" id="ARBA00010515"/>
    </source>
</evidence>
<dbReference type="Pfam" id="PF07859">
    <property type="entry name" value="Abhydrolase_3"/>
    <property type="match status" value="1"/>
</dbReference>
<keyword evidence="2 4" id="KW-0378">Hydrolase</keyword>
<comment type="similarity">
    <text evidence="1">Belongs to the 'GDXG' lipolytic enzyme family.</text>
</comment>
<dbReference type="InterPro" id="IPR013094">
    <property type="entry name" value="AB_hydrolase_3"/>
</dbReference>
<accession>T2HUU7</accession>
<dbReference type="SUPFAM" id="SSF53474">
    <property type="entry name" value="alpha/beta-Hydrolases"/>
    <property type="match status" value="1"/>
</dbReference>